<feature type="compositionally biased region" description="Basic and acidic residues" evidence="1">
    <location>
        <begin position="116"/>
        <end position="127"/>
    </location>
</feature>
<reference evidence="3" key="1">
    <citation type="submission" date="2023-06" db="EMBL/GenBank/DDBJ databases">
        <title>Genome-scale phylogeny and comparative genomics of the fungal order Sordariales.</title>
        <authorList>
            <consortium name="Lawrence Berkeley National Laboratory"/>
            <person name="Hensen N."/>
            <person name="Bonometti L."/>
            <person name="Westerberg I."/>
            <person name="Brannstrom I.O."/>
            <person name="Guillou S."/>
            <person name="Cros-Aarteil S."/>
            <person name="Calhoun S."/>
            <person name="Haridas S."/>
            <person name="Kuo A."/>
            <person name="Mondo S."/>
            <person name="Pangilinan J."/>
            <person name="Riley R."/>
            <person name="Labutti K."/>
            <person name="Andreopoulos B."/>
            <person name="Lipzen A."/>
            <person name="Chen C."/>
            <person name="Yanf M."/>
            <person name="Daum C."/>
            <person name="Ng V."/>
            <person name="Clum A."/>
            <person name="Steindorff A."/>
            <person name="Ohm R."/>
            <person name="Martin F."/>
            <person name="Silar P."/>
            <person name="Natvig D."/>
            <person name="Lalanne C."/>
            <person name="Gautier V."/>
            <person name="Ament-Velasquez S.L."/>
            <person name="Kruys A."/>
            <person name="Hutchinson M.I."/>
            <person name="Powell A.J."/>
            <person name="Barry K."/>
            <person name="Miller A.N."/>
            <person name="Grigoriev I.V."/>
            <person name="Debuchy R."/>
            <person name="Gladieux P."/>
            <person name="Thoren M.H."/>
            <person name="Johannesson H."/>
        </authorList>
    </citation>
    <scope>NUCLEOTIDE SEQUENCE</scope>
    <source>
        <strain evidence="3">CBS 606.72</strain>
    </source>
</reference>
<comment type="caution">
    <text evidence="3">The sequence shown here is derived from an EMBL/GenBank/DDBJ whole genome shotgun (WGS) entry which is preliminary data.</text>
</comment>
<name>A0AA39X3P5_9PEZI</name>
<evidence type="ECO:0000256" key="2">
    <source>
        <dbReference type="SAM" id="Phobius"/>
    </source>
</evidence>
<keyword evidence="2" id="KW-0472">Membrane</keyword>
<evidence type="ECO:0000313" key="3">
    <source>
        <dbReference type="EMBL" id="KAK0626688.1"/>
    </source>
</evidence>
<evidence type="ECO:0000313" key="4">
    <source>
        <dbReference type="Proteomes" id="UP001175000"/>
    </source>
</evidence>
<dbReference type="Proteomes" id="UP001175000">
    <property type="component" value="Unassembled WGS sequence"/>
</dbReference>
<feature type="region of interest" description="Disordered" evidence="1">
    <location>
        <begin position="116"/>
        <end position="158"/>
    </location>
</feature>
<keyword evidence="4" id="KW-1185">Reference proteome</keyword>
<keyword evidence="2" id="KW-0812">Transmembrane</keyword>
<dbReference type="AlphaFoldDB" id="A0AA39X3P5"/>
<evidence type="ECO:0000256" key="1">
    <source>
        <dbReference type="SAM" id="MobiDB-lite"/>
    </source>
</evidence>
<organism evidence="3 4">
    <name type="scientific">Immersiella caudata</name>
    <dbReference type="NCBI Taxonomy" id="314043"/>
    <lineage>
        <taxon>Eukaryota</taxon>
        <taxon>Fungi</taxon>
        <taxon>Dikarya</taxon>
        <taxon>Ascomycota</taxon>
        <taxon>Pezizomycotina</taxon>
        <taxon>Sordariomycetes</taxon>
        <taxon>Sordariomycetidae</taxon>
        <taxon>Sordariales</taxon>
        <taxon>Lasiosphaeriaceae</taxon>
        <taxon>Immersiella</taxon>
    </lineage>
</organism>
<protein>
    <submittedName>
        <fullName evidence="3">Uncharacterized protein</fullName>
    </submittedName>
</protein>
<sequence length="179" mass="19896">MSTATAVASGMIRIIGRAFLAIWNSIGTLISWLYAICLSPFKVLITVVSWIMYPFIYSTSRAWEIFRGILAWFLEEFESLLLCLGVAVIIGAFCGISARLSIHVINSLFDAMRSDEDEKPSESRSSIETRSSAGSDFSWTEEDPLPPYHHRAGTGKPQTVNLSSLLRQTIHEEVEDSSS</sequence>
<feature type="transmembrane region" description="Helical" evidence="2">
    <location>
        <begin position="14"/>
        <end position="34"/>
    </location>
</feature>
<feature type="transmembrane region" description="Helical" evidence="2">
    <location>
        <begin position="79"/>
        <end position="102"/>
    </location>
</feature>
<dbReference type="EMBL" id="JAULSU010000002">
    <property type="protein sequence ID" value="KAK0626688.1"/>
    <property type="molecule type" value="Genomic_DNA"/>
</dbReference>
<accession>A0AA39X3P5</accession>
<proteinExistence type="predicted"/>
<keyword evidence="2" id="KW-1133">Transmembrane helix</keyword>
<gene>
    <name evidence="3" type="ORF">B0T14DRAFT_510741</name>
</gene>
<feature type="transmembrane region" description="Helical" evidence="2">
    <location>
        <begin position="41"/>
        <end position="59"/>
    </location>
</feature>